<reference evidence="7 8" key="1">
    <citation type="journal article" date="2010" name="PLoS ONE">
        <title>The glycobiome of the rumen bacterium Butyrivibrio proteoclasticus B316(T) highlights adaptation to a polysaccharide-rich environment.</title>
        <authorList>
            <person name="Kelly W.J."/>
            <person name="Leahy S.C."/>
            <person name="Altermann E."/>
            <person name="Yeoman C.J."/>
            <person name="Dunne J.C."/>
            <person name="Kong Z."/>
            <person name="Pacheco D.M."/>
            <person name="Li D."/>
            <person name="Noel S.J."/>
            <person name="Moon C.D."/>
            <person name="Cookson A.L."/>
            <person name="Attwood G.T."/>
        </authorList>
    </citation>
    <scope>NUCLEOTIDE SEQUENCE [LARGE SCALE GENOMIC DNA]</scope>
    <source>
        <strain evidence="8">ATCC 51982 / DSM 14932 / B316</strain>
    </source>
</reference>
<dbReference type="InterPro" id="IPR004837">
    <property type="entry name" value="NaCa_Exmemb"/>
</dbReference>
<keyword evidence="3 5" id="KW-1133">Transmembrane helix</keyword>
<dbReference type="eggNOG" id="COG0530">
    <property type="taxonomic scope" value="Bacteria"/>
</dbReference>
<feature type="transmembrane region" description="Helical" evidence="5">
    <location>
        <begin position="276"/>
        <end position="295"/>
    </location>
</feature>
<evidence type="ECO:0000256" key="1">
    <source>
        <dbReference type="ARBA" id="ARBA00004141"/>
    </source>
</evidence>
<feature type="transmembrane region" description="Helical" evidence="5">
    <location>
        <begin position="251"/>
        <end position="270"/>
    </location>
</feature>
<dbReference type="GO" id="GO:0005262">
    <property type="term" value="F:calcium channel activity"/>
    <property type="evidence" value="ECO:0007669"/>
    <property type="project" value="TreeGrafter"/>
</dbReference>
<dbReference type="PANTHER" id="PTHR10846">
    <property type="entry name" value="SODIUM/POTASSIUM/CALCIUM EXCHANGER"/>
    <property type="match status" value="1"/>
</dbReference>
<dbReference type="RefSeq" id="WP_013280988.1">
    <property type="nucleotide sequence ID" value="NC_014387.1"/>
</dbReference>
<feature type="transmembrane region" description="Helical" evidence="5">
    <location>
        <begin position="140"/>
        <end position="161"/>
    </location>
</feature>
<dbReference type="GO" id="GO:0005886">
    <property type="term" value="C:plasma membrane"/>
    <property type="evidence" value="ECO:0007669"/>
    <property type="project" value="TreeGrafter"/>
</dbReference>
<evidence type="ECO:0000313" key="7">
    <source>
        <dbReference type="EMBL" id="ADL34334.1"/>
    </source>
</evidence>
<gene>
    <name evidence="7" type="ordered locus">bpr_I1597</name>
</gene>
<feature type="transmembrane region" description="Helical" evidence="5">
    <location>
        <begin position="107"/>
        <end position="128"/>
    </location>
</feature>
<dbReference type="AlphaFoldDB" id="E0RV64"/>
<feature type="transmembrane region" description="Helical" evidence="5">
    <location>
        <begin position="182"/>
        <end position="204"/>
    </location>
</feature>
<evidence type="ECO:0000256" key="4">
    <source>
        <dbReference type="ARBA" id="ARBA00023136"/>
    </source>
</evidence>
<dbReference type="InterPro" id="IPR004481">
    <property type="entry name" value="K/Na/Ca-exchanger"/>
</dbReference>
<dbReference type="InterPro" id="IPR044880">
    <property type="entry name" value="NCX_ion-bd_dom_sf"/>
</dbReference>
<dbReference type="NCBIfam" id="TIGR00367">
    <property type="entry name" value="calcium/sodium antiporter"/>
    <property type="match status" value="1"/>
</dbReference>
<proteinExistence type="predicted"/>
<accession>E0RV64</accession>
<dbReference type="PANTHER" id="PTHR10846:SF8">
    <property type="entry name" value="INNER MEMBRANE PROTEIN YRBG"/>
    <property type="match status" value="1"/>
</dbReference>
<dbReference type="STRING" id="515622.bpr_I1597"/>
<dbReference type="GO" id="GO:0006874">
    <property type="term" value="P:intracellular calcium ion homeostasis"/>
    <property type="evidence" value="ECO:0007669"/>
    <property type="project" value="TreeGrafter"/>
</dbReference>
<feature type="domain" description="Sodium/calcium exchanger membrane region" evidence="6">
    <location>
        <begin position="183"/>
        <end position="322"/>
    </location>
</feature>
<keyword evidence="4 5" id="KW-0472">Membrane</keyword>
<dbReference type="GO" id="GO:0008273">
    <property type="term" value="F:calcium, potassium:sodium antiporter activity"/>
    <property type="evidence" value="ECO:0007669"/>
    <property type="project" value="TreeGrafter"/>
</dbReference>
<sequence length="324" mass="34503">MLLNLLLLIIGFVALVKGADYFVDGSATLAKVFRVPSLIIGLTIVALGTSAPELAVSSTAALQGSNEIALSNVVGSNMFNLLVVLGACALFCTVPGNKDIFKRDFPFSIIVTLLVFVFTLSGSVFAGGVFSHDMADNAGVIGRVEGAALIIIFVCYILWLIRAAKSNKTEESEEELMPVWKCLLFIILGLAAIVAGGQAVVYSAKEIARFFGMTETLIGLTVVAFGTSLPELVTSVIAARKNETGLAVGNVIGSNIFNLMLILGVSAVLHPVAVNFASFFDLIVLIFMSLITYLFLVSKKELNRPEGIIMILIYVAQIAFAIVR</sequence>
<evidence type="ECO:0000259" key="6">
    <source>
        <dbReference type="Pfam" id="PF01699"/>
    </source>
</evidence>
<feature type="domain" description="Sodium/calcium exchanger membrane region" evidence="6">
    <location>
        <begin position="5"/>
        <end position="161"/>
    </location>
</feature>
<evidence type="ECO:0000256" key="2">
    <source>
        <dbReference type="ARBA" id="ARBA00022692"/>
    </source>
</evidence>
<dbReference type="Pfam" id="PF01699">
    <property type="entry name" value="Na_Ca_ex"/>
    <property type="match status" value="2"/>
</dbReference>
<evidence type="ECO:0000313" key="8">
    <source>
        <dbReference type="Proteomes" id="UP000001299"/>
    </source>
</evidence>
<dbReference type="Proteomes" id="UP000001299">
    <property type="component" value="Chromosome 1"/>
</dbReference>
<feature type="transmembrane region" description="Helical" evidence="5">
    <location>
        <begin position="78"/>
        <end position="95"/>
    </location>
</feature>
<dbReference type="EMBL" id="CP001810">
    <property type="protein sequence ID" value="ADL34334.1"/>
    <property type="molecule type" value="Genomic_DNA"/>
</dbReference>
<keyword evidence="2 5" id="KW-0812">Transmembrane</keyword>
<evidence type="ECO:0000256" key="5">
    <source>
        <dbReference type="SAM" id="Phobius"/>
    </source>
</evidence>
<evidence type="ECO:0000256" key="3">
    <source>
        <dbReference type="ARBA" id="ARBA00022989"/>
    </source>
</evidence>
<dbReference type="Gene3D" id="1.20.1420.30">
    <property type="entry name" value="NCX, central ion-binding region"/>
    <property type="match status" value="1"/>
</dbReference>
<name>E0RV64_BUTPB</name>
<feature type="transmembrane region" description="Helical" evidence="5">
    <location>
        <begin position="307"/>
        <end position="323"/>
    </location>
</feature>
<protein>
    <submittedName>
        <fullName evidence="7">Na+/Ca2+ exchanger</fullName>
    </submittedName>
</protein>
<dbReference type="KEGG" id="bpb:bpr_I1597"/>
<feature type="transmembrane region" description="Helical" evidence="5">
    <location>
        <begin position="216"/>
        <end position="239"/>
    </location>
</feature>
<dbReference type="HOGENOM" id="CLU_007948_0_3_9"/>
<comment type="subcellular location">
    <subcellularLocation>
        <location evidence="1">Membrane</location>
        <topology evidence="1">Multi-pass membrane protein</topology>
    </subcellularLocation>
</comment>
<keyword evidence="8" id="KW-1185">Reference proteome</keyword>
<organism evidence="7 8">
    <name type="scientific">Butyrivibrio proteoclasticus (strain ATCC 51982 / DSM 14932 / B316)</name>
    <name type="common">Clostridium proteoclasticum</name>
    <dbReference type="NCBI Taxonomy" id="515622"/>
    <lineage>
        <taxon>Bacteria</taxon>
        <taxon>Bacillati</taxon>
        <taxon>Bacillota</taxon>
        <taxon>Clostridia</taxon>
        <taxon>Lachnospirales</taxon>
        <taxon>Lachnospiraceae</taxon>
        <taxon>Butyrivibrio</taxon>
    </lineage>
</organism>